<dbReference type="InterPro" id="IPR002523">
    <property type="entry name" value="MgTranspt_CorA/ZnTranspt_ZntB"/>
</dbReference>
<keyword evidence="3" id="KW-0813">Transport</keyword>
<keyword evidence="9" id="KW-0406">Ion transport</keyword>
<evidence type="ECO:0000256" key="11">
    <source>
        <dbReference type="SAM" id="Phobius"/>
    </source>
</evidence>
<dbReference type="OrthoDB" id="9803484at2"/>
<keyword evidence="4" id="KW-1003">Cell membrane</keyword>
<evidence type="ECO:0000256" key="6">
    <source>
        <dbReference type="ARBA" id="ARBA00022692"/>
    </source>
</evidence>
<sequence>MIYDFIVESWHFDQQGKSTPIESNAQLENDSYWLHCNRSSAQFEKWLMDEGVDESIIESLLASDTRPRFQQIDDSSFFLILRGVNLNAGKEPDDMLSIRLLYTPKRVITCNLQQSKAIASVAKDLRKARGPENIEQLVIAILTQLNAKIDAVIEPIEDFINAQDSDEFSNEQISEINSQHRKLLKLNRFLKPQLYALSALSKNDIAAFEPYKVNIANQLDTLQRIVDTIDFYIAQIDVINNRIAQLNSEVMNRNTYLLSIIAGIFLPLGFLTGLFGINIGGMPGVENSSAFYWFCGLLTGIGVFEIYLFKRLRFL</sequence>
<dbReference type="EMBL" id="CP034759">
    <property type="protein sequence ID" value="QBG34291.1"/>
    <property type="molecule type" value="Genomic_DNA"/>
</dbReference>
<dbReference type="GO" id="GO:0050897">
    <property type="term" value="F:cobalt ion binding"/>
    <property type="evidence" value="ECO:0007669"/>
    <property type="project" value="TreeGrafter"/>
</dbReference>
<dbReference type="GO" id="GO:0000287">
    <property type="term" value="F:magnesium ion binding"/>
    <property type="evidence" value="ECO:0007669"/>
    <property type="project" value="TreeGrafter"/>
</dbReference>
<evidence type="ECO:0000313" key="12">
    <source>
        <dbReference type="EMBL" id="QBG34291.1"/>
    </source>
</evidence>
<dbReference type="Pfam" id="PF01544">
    <property type="entry name" value="CorA"/>
    <property type="match status" value="1"/>
</dbReference>
<dbReference type="KEGG" id="lsd:EMK97_00310"/>
<dbReference type="Gene3D" id="1.20.58.340">
    <property type="entry name" value="Magnesium transport protein CorA, transmembrane region"/>
    <property type="match status" value="2"/>
</dbReference>
<keyword evidence="7" id="KW-0862">Zinc</keyword>
<accession>A0A4P6P0B9</accession>
<dbReference type="CDD" id="cd12833">
    <property type="entry name" value="ZntB-like_1"/>
    <property type="match status" value="1"/>
</dbReference>
<evidence type="ECO:0000256" key="9">
    <source>
        <dbReference type="ARBA" id="ARBA00023065"/>
    </source>
</evidence>
<keyword evidence="5" id="KW-0997">Cell inner membrane</keyword>
<evidence type="ECO:0000256" key="3">
    <source>
        <dbReference type="ARBA" id="ARBA00022448"/>
    </source>
</evidence>
<comment type="similarity">
    <text evidence="2">Belongs to the CorA metal ion transporter (MIT) (TC 1.A.35) family.</text>
</comment>
<dbReference type="GO" id="GO:0005886">
    <property type="term" value="C:plasma membrane"/>
    <property type="evidence" value="ECO:0007669"/>
    <property type="project" value="UniProtKB-SubCell"/>
</dbReference>
<feature type="transmembrane region" description="Helical" evidence="11">
    <location>
        <begin position="256"/>
        <end position="279"/>
    </location>
</feature>
<keyword evidence="6 11" id="KW-0812">Transmembrane</keyword>
<evidence type="ECO:0000313" key="13">
    <source>
        <dbReference type="Proteomes" id="UP000290244"/>
    </source>
</evidence>
<dbReference type="SUPFAM" id="SSF144083">
    <property type="entry name" value="Magnesium transport protein CorA, transmembrane region"/>
    <property type="match status" value="1"/>
</dbReference>
<evidence type="ECO:0000256" key="10">
    <source>
        <dbReference type="ARBA" id="ARBA00023136"/>
    </source>
</evidence>
<evidence type="ECO:0000256" key="7">
    <source>
        <dbReference type="ARBA" id="ARBA00022833"/>
    </source>
</evidence>
<evidence type="ECO:0000256" key="4">
    <source>
        <dbReference type="ARBA" id="ARBA00022475"/>
    </source>
</evidence>
<comment type="subcellular location">
    <subcellularLocation>
        <location evidence="1">Cell membrane</location>
        <topology evidence="1">Multi-pass membrane protein</topology>
    </subcellularLocation>
</comment>
<feature type="transmembrane region" description="Helical" evidence="11">
    <location>
        <begin position="291"/>
        <end position="309"/>
    </location>
</feature>
<evidence type="ECO:0000256" key="8">
    <source>
        <dbReference type="ARBA" id="ARBA00022989"/>
    </source>
</evidence>
<keyword evidence="10 11" id="KW-0472">Membrane</keyword>
<dbReference type="RefSeq" id="WP_130598358.1">
    <property type="nucleotide sequence ID" value="NZ_CP034759.1"/>
</dbReference>
<keyword evidence="8 11" id="KW-1133">Transmembrane helix</keyword>
<keyword evidence="13" id="KW-1185">Reference proteome</keyword>
<dbReference type="InterPro" id="IPR045861">
    <property type="entry name" value="CorA_cytoplasmic_dom"/>
</dbReference>
<protein>
    <submittedName>
        <fullName evidence="12">Zinc transporter ZntB</fullName>
    </submittedName>
</protein>
<evidence type="ECO:0000256" key="5">
    <source>
        <dbReference type="ARBA" id="ARBA00022519"/>
    </source>
</evidence>
<dbReference type="AlphaFoldDB" id="A0A4P6P0B9"/>
<evidence type="ECO:0000256" key="2">
    <source>
        <dbReference type="ARBA" id="ARBA00009765"/>
    </source>
</evidence>
<dbReference type="GO" id="GO:0015087">
    <property type="term" value="F:cobalt ion transmembrane transporter activity"/>
    <property type="evidence" value="ECO:0007669"/>
    <property type="project" value="TreeGrafter"/>
</dbReference>
<dbReference type="Proteomes" id="UP000290244">
    <property type="component" value="Chromosome"/>
</dbReference>
<name>A0A4P6P0B9_9GAMM</name>
<reference evidence="12 13" key="1">
    <citation type="submission" date="2018-12" db="EMBL/GenBank/DDBJ databases">
        <title>Complete genome of Litorilituus sediminis.</title>
        <authorList>
            <person name="Liu A."/>
            <person name="Rong J."/>
        </authorList>
    </citation>
    <scope>NUCLEOTIDE SEQUENCE [LARGE SCALE GENOMIC DNA]</scope>
    <source>
        <strain evidence="12 13">JCM 17549</strain>
    </source>
</reference>
<dbReference type="InterPro" id="IPR045863">
    <property type="entry name" value="CorA_TM1_TM2"/>
</dbReference>
<dbReference type="PANTHER" id="PTHR46494:SF3">
    <property type="entry name" value="ZINC TRANSPORT PROTEIN ZNTB"/>
    <property type="match status" value="1"/>
</dbReference>
<proteinExistence type="inferred from homology"/>
<dbReference type="Gene3D" id="3.30.460.20">
    <property type="entry name" value="CorA soluble domain-like"/>
    <property type="match status" value="1"/>
</dbReference>
<gene>
    <name evidence="12" type="ORF">EMK97_00310</name>
</gene>
<evidence type="ECO:0000256" key="1">
    <source>
        <dbReference type="ARBA" id="ARBA00004651"/>
    </source>
</evidence>
<organism evidence="12 13">
    <name type="scientific">Litorilituus sediminis</name>
    <dbReference type="NCBI Taxonomy" id="718192"/>
    <lineage>
        <taxon>Bacteria</taxon>
        <taxon>Pseudomonadati</taxon>
        <taxon>Pseudomonadota</taxon>
        <taxon>Gammaproteobacteria</taxon>
        <taxon>Alteromonadales</taxon>
        <taxon>Colwelliaceae</taxon>
        <taxon>Litorilituus</taxon>
    </lineage>
</organism>
<dbReference type="PANTHER" id="PTHR46494">
    <property type="entry name" value="CORA FAMILY METAL ION TRANSPORTER (EUROFUNG)"/>
    <property type="match status" value="1"/>
</dbReference>
<dbReference type="GO" id="GO:0015095">
    <property type="term" value="F:magnesium ion transmembrane transporter activity"/>
    <property type="evidence" value="ECO:0007669"/>
    <property type="project" value="TreeGrafter"/>
</dbReference>
<dbReference type="SUPFAM" id="SSF143865">
    <property type="entry name" value="CorA soluble domain-like"/>
    <property type="match status" value="1"/>
</dbReference>